<comment type="caution">
    <text evidence="1">The sequence shown here is derived from an EMBL/GenBank/DDBJ whole genome shotgun (WGS) entry which is preliminary data.</text>
</comment>
<name>A0A2N5XMH2_9HYPH</name>
<dbReference type="AlphaFoldDB" id="A0A2N5XMH2"/>
<dbReference type="Pfam" id="PF08893">
    <property type="entry name" value="DUF1839"/>
    <property type="match status" value="1"/>
</dbReference>
<evidence type="ECO:0000313" key="1">
    <source>
        <dbReference type="EMBL" id="PLW75709.1"/>
    </source>
</evidence>
<gene>
    <name evidence="1" type="ORF">C0081_18905</name>
</gene>
<organism evidence="1 2">
    <name type="scientific">Cohaesibacter celericrescens</name>
    <dbReference type="NCBI Taxonomy" id="2067669"/>
    <lineage>
        <taxon>Bacteria</taxon>
        <taxon>Pseudomonadati</taxon>
        <taxon>Pseudomonadota</taxon>
        <taxon>Alphaproteobacteria</taxon>
        <taxon>Hyphomicrobiales</taxon>
        <taxon>Cohaesibacteraceae</taxon>
    </lineage>
</organism>
<dbReference type="Proteomes" id="UP000234881">
    <property type="component" value="Unassembled WGS sequence"/>
</dbReference>
<evidence type="ECO:0000313" key="2">
    <source>
        <dbReference type="Proteomes" id="UP000234881"/>
    </source>
</evidence>
<sequence length="324" mass="36583">MKRVIANVRPGSYRQSPLHNAERRWAETNCYVDLFIEIMHATGHDPVATLGFTVAQDFEGDQFTFFKFALEDMRRLAGFDVQELSLFDRLEGHITAQIERGRLPLVEVDSYSLPDTQGITYGISHTKTTIGINALDPAGKRLEYFHNAGLFALDGDDYDAIFHPEETAKGLPLFPYAEFVKFEPPEVLENLPAAACDILKRHLLRRPKENPFKAYQNAFASHAEDLGTRSPDYFHTYAFGTLRQIGANYELLSDHLQWLSQHGEQGLAEATEACLRISDVAKAMQFKLARAMARKRFDGLSESIDLMTQDYGIVMQALDSWAVA</sequence>
<protein>
    <submittedName>
        <fullName evidence="1">DUF1839 domain-containing protein</fullName>
    </submittedName>
</protein>
<dbReference type="EMBL" id="PKUQ01000047">
    <property type="protein sequence ID" value="PLW75709.1"/>
    <property type="molecule type" value="Genomic_DNA"/>
</dbReference>
<accession>A0A2N5XMH2</accession>
<dbReference type="OrthoDB" id="8477651at2"/>
<keyword evidence="2" id="KW-1185">Reference proteome</keyword>
<reference evidence="1 2" key="1">
    <citation type="submission" date="2018-01" db="EMBL/GenBank/DDBJ databases">
        <title>The draft genome sequence of Cohaesibacter sp. H1304.</title>
        <authorList>
            <person name="Wang N.-N."/>
            <person name="Du Z.-J."/>
        </authorList>
    </citation>
    <scope>NUCLEOTIDE SEQUENCE [LARGE SCALE GENOMIC DNA]</scope>
    <source>
        <strain evidence="1 2">H1304</strain>
    </source>
</reference>
<dbReference type="InterPro" id="IPR014989">
    <property type="entry name" value="DUF1839"/>
</dbReference>
<proteinExistence type="predicted"/>
<dbReference type="RefSeq" id="WP_101535411.1">
    <property type="nucleotide sequence ID" value="NZ_PKUQ01000047.1"/>
</dbReference>